<protein>
    <submittedName>
        <fullName evidence="2">Uncharacterized protein</fullName>
    </submittedName>
</protein>
<dbReference type="EMBL" id="KI964665">
    <property type="protein sequence ID" value="EUC31373.1"/>
    <property type="molecule type" value="Genomic_DNA"/>
</dbReference>
<dbReference type="GeneID" id="19146293"/>
<gene>
    <name evidence="2" type="ORF">COCCADRAFT_27893</name>
</gene>
<reference evidence="2 3" key="1">
    <citation type="journal article" date="2013" name="PLoS Genet.">
        <title>Comparative genome structure, secondary metabolite, and effector coding capacity across Cochliobolus pathogens.</title>
        <authorList>
            <person name="Condon B.J."/>
            <person name="Leng Y."/>
            <person name="Wu D."/>
            <person name="Bushley K.E."/>
            <person name="Ohm R.A."/>
            <person name="Otillar R."/>
            <person name="Martin J."/>
            <person name="Schackwitz W."/>
            <person name="Grimwood J."/>
            <person name="MohdZainudin N."/>
            <person name="Xue C."/>
            <person name="Wang R."/>
            <person name="Manning V.A."/>
            <person name="Dhillon B."/>
            <person name="Tu Z.J."/>
            <person name="Steffenson B.J."/>
            <person name="Salamov A."/>
            <person name="Sun H."/>
            <person name="Lowry S."/>
            <person name="LaButti K."/>
            <person name="Han J."/>
            <person name="Copeland A."/>
            <person name="Lindquist E."/>
            <person name="Barry K."/>
            <person name="Schmutz J."/>
            <person name="Baker S.E."/>
            <person name="Ciuffetti L.M."/>
            <person name="Grigoriev I.V."/>
            <person name="Zhong S."/>
            <person name="Turgeon B.G."/>
        </authorList>
    </citation>
    <scope>NUCLEOTIDE SEQUENCE [LARGE SCALE GENOMIC DNA]</scope>
    <source>
        <strain evidence="2 3">26-R-13</strain>
    </source>
</reference>
<evidence type="ECO:0000256" key="1">
    <source>
        <dbReference type="SAM" id="MobiDB-lite"/>
    </source>
</evidence>
<dbReference type="HOGENOM" id="CLU_119606_0_0_1"/>
<accession>W6Y076</accession>
<dbReference type="Proteomes" id="UP000053841">
    <property type="component" value="Unassembled WGS sequence"/>
</dbReference>
<keyword evidence="3" id="KW-1185">Reference proteome</keyword>
<sequence length="142" mass="15955">MPHAFEWRVAFAPIRAPRRQAWMHQASLRDYRVAAIWQGPETFHVKPSARDRWENVVLSSLQFPFRLMLYRPPSPALVALPNSPDPINKTEAAQRRKPKACFPQPTRLNYPLLLEAPASGPATPPSQPSQGHCGSGVAHPYT</sequence>
<evidence type="ECO:0000313" key="3">
    <source>
        <dbReference type="Proteomes" id="UP000053841"/>
    </source>
</evidence>
<name>W6Y076_COCC2</name>
<organism evidence="2 3">
    <name type="scientific">Cochliobolus carbonum (strain 26-R-13)</name>
    <name type="common">Maize leaf spot fungus</name>
    <name type="synonym">Bipolaris zeicola</name>
    <dbReference type="NCBI Taxonomy" id="930089"/>
    <lineage>
        <taxon>Eukaryota</taxon>
        <taxon>Fungi</taxon>
        <taxon>Dikarya</taxon>
        <taxon>Ascomycota</taxon>
        <taxon>Pezizomycotina</taxon>
        <taxon>Dothideomycetes</taxon>
        <taxon>Pleosporomycetidae</taxon>
        <taxon>Pleosporales</taxon>
        <taxon>Pleosporineae</taxon>
        <taxon>Pleosporaceae</taxon>
        <taxon>Bipolaris</taxon>
    </lineage>
</organism>
<proteinExistence type="predicted"/>
<feature type="region of interest" description="Disordered" evidence="1">
    <location>
        <begin position="81"/>
        <end position="142"/>
    </location>
</feature>
<dbReference type="AlphaFoldDB" id="W6Y076"/>
<dbReference type="OrthoDB" id="10354223at2759"/>
<dbReference type="KEGG" id="bze:COCCADRAFT_27893"/>
<evidence type="ECO:0000313" key="2">
    <source>
        <dbReference type="EMBL" id="EUC31373.1"/>
    </source>
</evidence>
<dbReference type="RefSeq" id="XP_007714317.1">
    <property type="nucleotide sequence ID" value="XM_007716127.1"/>
</dbReference>